<proteinExistence type="predicted"/>
<gene>
    <name evidence="1" type="ORF">RD2015_1683</name>
</gene>
<dbReference type="AlphaFoldDB" id="A0A0U3LMM2"/>
<reference evidence="1 2" key="1">
    <citation type="submission" date="2015-12" db="EMBL/GenBank/DDBJ databases">
        <title>Complete genome of Roseateles depolymerans KCTC 42856.</title>
        <authorList>
            <person name="Kim K.M."/>
        </authorList>
    </citation>
    <scope>NUCLEOTIDE SEQUENCE [LARGE SCALE GENOMIC DNA]</scope>
    <source>
        <strain evidence="1 2">KCTC 42856</strain>
    </source>
</reference>
<dbReference type="EMBL" id="CP013729">
    <property type="protein sequence ID" value="ALV06167.1"/>
    <property type="molecule type" value="Genomic_DNA"/>
</dbReference>
<sequence>MSLAARCQSAPLRAASFPPATLIRLYELLKNNSAVSKTRLANQNIRRFQIALGLTLWFANREK</sequence>
<evidence type="ECO:0000313" key="2">
    <source>
        <dbReference type="Proteomes" id="UP000060699"/>
    </source>
</evidence>
<dbReference type="KEGG" id="rdp:RD2015_1683"/>
<evidence type="ECO:0000313" key="1">
    <source>
        <dbReference type="EMBL" id="ALV06167.1"/>
    </source>
</evidence>
<keyword evidence="2" id="KW-1185">Reference proteome</keyword>
<name>A0A0U3LMM2_9BURK</name>
<accession>A0A0U3LMM2</accession>
<protein>
    <submittedName>
        <fullName evidence="1">Uncharacterized protein</fullName>
    </submittedName>
</protein>
<organism evidence="1 2">
    <name type="scientific">Roseateles depolymerans</name>
    <dbReference type="NCBI Taxonomy" id="76731"/>
    <lineage>
        <taxon>Bacteria</taxon>
        <taxon>Pseudomonadati</taxon>
        <taxon>Pseudomonadota</taxon>
        <taxon>Betaproteobacteria</taxon>
        <taxon>Burkholderiales</taxon>
        <taxon>Sphaerotilaceae</taxon>
        <taxon>Roseateles</taxon>
    </lineage>
</organism>
<dbReference type="Proteomes" id="UP000060699">
    <property type="component" value="Chromosome"/>
</dbReference>